<evidence type="ECO:0000313" key="5">
    <source>
        <dbReference type="Proteomes" id="UP000462091"/>
    </source>
</evidence>
<dbReference type="SUPFAM" id="SSF53448">
    <property type="entry name" value="Nucleotide-diphospho-sugar transferases"/>
    <property type="match status" value="1"/>
</dbReference>
<dbReference type="GO" id="GO:0016779">
    <property type="term" value="F:nucleotidyltransferase activity"/>
    <property type="evidence" value="ECO:0007669"/>
    <property type="project" value="UniProtKB-KW"/>
</dbReference>
<name>A0A844DJG5_9FIRM</name>
<dbReference type="AlphaFoldDB" id="A0A844DJG5"/>
<dbReference type="Gene3D" id="3.90.550.10">
    <property type="entry name" value="Spore Coat Polysaccharide Biosynthesis Protein SpsA, Chain A"/>
    <property type="match status" value="1"/>
</dbReference>
<dbReference type="PANTHER" id="PTHR43584:SF8">
    <property type="entry name" value="N-ACETYLMURAMATE ALPHA-1-PHOSPHATE URIDYLYLTRANSFERASE"/>
    <property type="match status" value="1"/>
</dbReference>
<evidence type="ECO:0000256" key="1">
    <source>
        <dbReference type="ARBA" id="ARBA00022679"/>
    </source>
</evidence>
<dbReference type="Proteomes" id="UP000462091">
    <property type="component" value="Unassembled WGS sequence"/>
</dbReference>
<dbReference type="InterPro" id="IPR025877">
    <property type="entry name" value="MobA-like_NTP_Trfase"/>
</dbReference>
<accession>A0A844DJG5</accession>
<dbReference type="InterPro" id="IPR029044">
    <property type="entry name" value="Nucleotide-diphossugar_trans"/>
</dbReference>
<proteinExistence type="predicted"/>
<keyword evidence="2" id="KW-0548">Nucleotidyltransferase</keyword>
<protein>
    <submittedName>
        <fullName evidence="4">NTP transferase domain-containing protein</fullName>
    </submittedName>
</protein>
<evidence type="ECO:0000256" key="2">
    <source>
        <dbReference type="ARBA" id="ARBA00022695"/>
    </source>
</evidence>
<evidence type="ECO:0000259" key="3">
    <source>
        <dbReference type="Pfam" id="PF12804"/>
    </source>
</evidence>
<dbReference type="EMBL" id="WKQM01000061">
    <property type="protein sequence ID" value="MSC53126.1"/>
    <property type="molecule type" value="Genomic_DNA"/>
</dbReference>
<reference evidence="4 5" key="1">
    <citation type="journal article" date="2019" name="Nat. Med.">
        <title>A library of human gut bacterial isolates paired with longitudinal multiomics data enables mechanistic microbiome research.</title>
        <authorList>
            <person name="Poyet M."/>
            <person name="Groussin M."/>
            <person name="Gibbons S.M."/>
            <person name="Avila-Pacheco J."/>
            <person name="Jiang X."/>
            <person name="Kearney S.M."/>
            <person name="Perrotta A.R."/>
            <person name="Berdy B."/>
            <person name="Zhao S."/>
            <person name="Lieberman T.D."/>
            <person name="Swanson P.K."/>
            <person name="Smith M."/>
            <person name="Roesemann S."/>
            <person name="Alexander J.E."/>
            <person name="Rich S.A."/>
            <person name="Livny J."/>
            <person name="Vlamakis H."/>
            <person name="Clish C."/>
            <person name="Bullock K."/>
            <person name="Deik A."/>
            <person name="Scott J."/>
            <person name="Pierce K.A."/>
            <person name="Xavier R.J."/>
            <person name="Alm E.J."/>
        </authorList>
    </citation>
    <scope>NUCLEOTIDE SEQUENCE [LARGE SCALE GENOMIC DNA]</scope>
    <source>
        <strain evidence="4 5">BIOML-B1</strain>
    </source>
</reference>
<keyword evidence="1 4" id="KW-0808">Transferase</keyword>
<dbReference type="Pfam" id="PF12804">
    <property type="entry name" value="NTP_transf_3"/>
    <property type="match status" value="1"/>
</dbReference>
<dbReference type="InterPro" id="IPR050065">
    <property type="entry name" value="GlmU-like"/>
</dbReference>
<dbReference type="PANTHER" id="PTHR43584">
    <property type="entry name" value="NUCLEOTIDYL TRANSFERASE"/>
    <property type="match status" value="1"/>
</dbReference>
<organism evidence="4 5">
    <name type="scientific">Faecalibacterium prausnitzii</name>
    <dbReference type="NCBI Taxonomy" id="853"/>
    <lineage>
        <taxon>Bacteria</taxon>
        <taxon>Bacillati</taxon>
        <taxon>Bacillota</taxon>
        <taxon>Clostridia</taxon>
        <taxon>Eubacteriales</taxon>
        <taxon>Oscillospiraceae</taxon>
        <taxon>Faecalibacterium</taxon>
    </lineage>
</organism>
<comment type="caution">
    <text evidence="4">The sequence shown here is derived from an EMBL/GenBank/DDBJ whole genome shotgun (WGS) entry which is preliminary data.</text>
</comment>
<evidence type="ECO:0000313" key="4">
    <source>
        <dbReference type="EMBL" id="MSC53126.1"/>
    </source>
</evidence>
<sequence>MTMIKKTDVTVIICCAGMGTRLGIGTTKALVDVGGEPLIIRQLKLLDAFDDIRVVVGFDAERVINVVKEYRKDIMFVCNYEYEHNGPADSLKKALLGVRKYVITLDGDTIMNPEDFKRFVEFPNECIAVTENASGETISAMAQNGMVEVLSKKPGNMQWSGITKVQADKLRGTSSHVYEVLTPYLPMTAFPLRLKEINTPKDYENAMEWFVAGMSEE</sequence>
<feature type="domain" description="MobA-like NTP transferase" evidence="3">
    <location>
        <begin position="11"/>
        <end position="135"/>
    </location>
</feature>
<gene>
    <name evidence="4" type="ORF">GKE10_14795</name>
</gene>